<protein>
    <submittedName>
        <fullName evidence="2">Uncharacterized protein</fullName>
    </submittedName>
</protein>
<dbReference type="EMBL" id="BT084639">
    <property type="protein sequence ID" value="ACR34992.1"/>
    <property type="molecule type" value="mRNA"/>
</dbReference>
<name>C4J1E2_MAIZE</name>
<feature type="region of interest" description="Disordered" evidence="1">
    <location>
        <begin position="1"/>
        <end position="90"/>
    </location>
</feature>
<organism evidence="2">
    <name type="scientific">Zea mays</name>
    <name type="common">Maize</name>
    <dbReference type="NCBI Taxonomy" id="4577"/>
    <lineage>
        <taxon>Eukaryota</taxon>
        <taxon>Viridiplantae</taxon>
        <taxon>Streptophyta</taxon>
        <taxon>Embryophyta</taxon>
        <taxon>Tracheophyta</taxon>
        <taxon>Spermatophyta</taxon>
        <taxon>Magnoliopsida</taxon>
        <taxon>Liliopsida</taxon>
        <taxon>Poales</taxon>
        <taxon>Poaceae</taxon>
        <taxon>PACMAD clade</taxon>
        <taxon>Panicoideae</taxon>
        <taxon>Andropogonodae</taxon>
        <taxon>Andropogoneae</taxon>
        <taxon>Tripsacinae</taxon>
        <taxon>Zea</taxon>
    </lineage>
</organism>
<evidence type="ECO:0000256" key="1">
    <source>
        <dbReference type="SAM" id="MobiDB-lite"/>
    </source>
</evidence>
<reference evidence="2" key="1">
    <citation type="journal article" date="2009" name="PLoS Genet.">
        <title>Sequencing, mapping, and analysis of 27,455 maize full-length cDNAs.</title>
        <authorList>
            <person name="Soderlund C."/>
            <person name="Descour A."/>
            <person name="Kudrna D."/>
            <person name="Bomhoff M."/>
            <person name="Boyd L."/>
            <person name="Currie J."/>
            <person name="Angelova A."/>
            <person name="Collura K."/>
            <person name="Wissotski M."/>
            <person name="Ashley E."/>
            <person name="Morrow D."/>
            <person name="Fernandes J."/>
            <person name="Walbot V."/>
            <person name="Yu Y."/>
        </authorList>
    </citation>
    <scope>NUCLEOTIDE SEQUENCE</scope>
    <source>
        <strain evidence="2">B73</strain>
    </source>
</reference>
<proteinExistence type="evidence at transcript level"/>
<feature type="compositionally biased region" description="Low complexity" evidence="1">
    <location>
        <begin position="76"/>
        <end position="87"/>
    </location>
</feature>
<evidence type="ECO:0000313" key="2">
    <source>
        <dbReference type="EMBL" id="ACR34992.1"/>
    </source>
</evidence>
<accession>C4J1E2</accession>
<dbReference type="AlphaFoldDB" id="C4J1E2"/>
<reference evidence="2" key="2">
    <citation type="submission" date="2012-06" db="EMBL/GenBank/DDBJ databases">
        <authorList>
            <person name="Yu Y."/>
            <person name="Currie J."/>
            <person name="Lomeli R."/>
            <person name="Angelova A."/>
            <person name="Collura K."/>
            <person name="Wissotski M."/>
            <person name="Campos D."/>
            <person name="Kudrna D."/>
            <person name="Golser W."/>
            <person name="Ashely E."/>
            <person name="Descour A."/>
            <person name="Fernandes J."/>
            <person name="Soderlund C."/>
            <person name="Walbot V."/>
        </authorList>
    </citation>
    <scope>NUCLEOTIDE SEQUENCE</scope>
    <source>
        <strain evidence="2">B73</strain>
    </source>
</reference>
<sequence length="149" mass="15586">MSASASATPTGEPPTRCTESGEPPRERAPASAAAPRSEERTRMTRTRPTGSRSRPVGPSRSATADVTASPPSPRNSGPATTSPTTTAMIRPCGAPPPGPCCCWYRYSSSPRIIVGAEEAGGGDREVGRSLVGVEGGGWEWEGSEVRRRY</sequence>
<feature type="compositionally biased region" description="Low complexity" evidence="1">
    <location>
        <begin position="46"/>
        <end position="61"/>
    </location>
</feature>